<organism evidence="3 4">
    <name type="scientific">Paraburkholderia caribensis MBA4</name>
    <dbReference type="NCBI Taxonomy" id="1323664"/>
    <lineage>
        <taxon>Bacteria</taxon>
        <taxon>Pseudomonadati</taxon>
        <taxon>Pseudomonadota</taxon>
        <taxon>Betaproteobacteria</taxon>
        <taxon>Burkholderiales</taxon>
        <taxon>Burkholderiaceae</taxon>
        <taxon>Paraburkholderia</taxon>
    </lineage>
</organism>
<dbReference type="KEGG" id="bcai:K788_00007885"/>
<sequence>MTRDSLAPQAYWDQWIEHSHKRIETMLKKSKEPSGDPRYRPQYFFEIAREYWQLMFERYSRGDSVSELTQYFPGLLDAWEESERLGTEVFSPQQQISRRSWITNLDKYILCFWLTGLALALEIPDEQWQRLTALMGNEGEDVLLDRIIASRDHGRAIGTALCHPKPYARLLDAINALPSDQPRILRQFVENWYAELDRPTKKEGVTAIYDRPYWYGFDELIEGGAYFGFWCVEAVAAVKVFQLDDSLCLGLPHYPGDLLRGPDTTLQEVDELADHVTKTNIPPVRRSLLKRLFGRE</sequence>
<dbReference type="Gene3D" id="1.10.3920.10">
    <property type="entry name" value="PA2201 C-terminal domain-like"/>
    <property type="match status" value="1"/>
</dbReference>
<dbReference type="SUPFAM" id="SSF140731">
    <property type="entry name" value="PA2201 C-terminal domain-like"/>
    <property type="match status" value="1"/>
</dbReference>
<dbReference type="InterPro" id="IPR015024">
    <property type="entry name" value="PoNi_N"/>
</dbReference>
<dbReference type="Pfam" id="PF08929">
    <property type="entry name" value="PoNi_C"/>
    <property type="match status" value="1"/>
</dbReference>
<evidence type="ECO:0008006" key="5">
    <source>
        <dbReference type="Google" id="ProtNLM"/>
    </source>
</evidence>
<dbReference type="Proteomes" id="UP000019146">
    <property type="component" value="Plasmid unnamed"/>
</dbReference>
<reference evidence="3 4" key="1">
    <citation type="journal article" date="2014" name="Genome Announc.">
        <title>Draft Genome Sequence of the Haloacid-Degrading Burkholderia caribensis Strain MBA4.</title>
        <authorList>
            <person name="Pan Y."/>
            <person name="Kong K.F."/>
            <person name="Tsang J.S."/>
        </authorList>
    </citation>
    <scope>NUCLEOTIDE SEQUENCE [LARGE SCALE GENOMIC DNA]</scope>
    <source>
        <strain evidence="3 4">MBA4</strain>
        <plasmid evidence="4">Plasmid</plasmid>
    </source>
</reference>
<feature type="domain" description="PoNi C-terminal" evidence="2">
    <location>
        <begin position="140"/>
        <end position="258"/>
    </location>
</feature>
<gene>
    <name evidence="3" type="ORF">K788_00007885</name>
</gene>
<proteinExistence type="predicted"/>
<geneLocation type="plasmid" evidence="4"/>
<keyword evidence="3" id="KW-0614">Plasmid</keyword>
<protein>
    <recommendedName>
        <fullName evidence="5">DUF1911 domain-containing protein</fullName>
    </recommendedName>
</protein>
<dbReference type="EMBL" id="CP012748">
    <property type="protein sequence ID" value="ALL70162.1"/>
    <property type="molecule type" value="Genomic_DNA"/>
</dbReference>
<evidence type="ECO:0000313" key="3">
    <source>
        <dbReference type="EMBL" id="ALL70162.1"/>
    </source>
</evidence>
<evidence type="ECO:0000259" key="2">
    <source>
        <dbReference type="Pfam" id="PF08929"/>
    </source>
</evidence>
<evidence type="ECO:0000313" key="4">
    <source>
        <dbReference type="Proteomes" id="UP000019146"/>
    </source>
</evidence>
<dbReference type="InterPro" id="IPR015025">
    <property type="entry name" value="PoNi_C"/>
</dbReference>
<name>A0A0P0RMP7_9BURK</name>
<accession>A0A0P0RMP7</accession>
<dbReference type="InterPro" id="IPR028983">
    <property type="entry name" value="PA2201-like_C"/>
</dbReference>
<dbReference type="GeneID" id="69973655"/>
<evidence type="ECO:0000259" key="1">
    <source>
        <dbReference type="Pfam" id="PF08928"/>
    </source>
</evidence>
<feature type="domain" description="PoNi N-terminal" evidence="1">
    <location>
        <begin position="3"/>
        <end position="132"/>
    </location>
</feature>
<dbReference type="Pfam" id="PF08928">
    <property type="entry name" value="PoNi_N"/>
    <property type="match status" value="1"/>
</dbReference>
<dbReference type="RefSeq" id="WP_051453907.1">
    <property type="nucleotide sequence ID" value="NZ_CP012748.1"/>
</dbReference>
<dbReference type="AlphaFoldDB" id="A0A0P0RMP7"/>